<accession>A0A918TH87</accession>
<dbReference type="RefSeq" id="WP_189568184.1">
    <property type="nucleotide sequence ID" value="NZ_BMXI01000004.1"/>
</dbReference>
<gene>
    <name evidence="2" type="ORF">GCM10007100_11390</name>
</gene>
<dbReference type="PANTHER" id="PTHR33608:SF6">
    <property type="entry name" value="BLL2464 PROTEIN"/>
    <property type="match status" value="1"/>
</dbReference>
<dbReference type="PANTHER" id="PTHR33608">
    <property type="entry name" value="BLL2464 PROTEIN"/>
    <property type="match status" value="1"/>
</dbReference>
<evidence type="ECO:0000259" key="1">
    <source>
        <dbReference type="Pfam" id="PF01882"/>
    </source>
</evidence>
<reference evidence="2" key="2">
    <citation type="submission" date="2020-09" db="EMBL/GenBank/DDBJ databases">
        <authorList>
            <person name="Sun Q."/>
            <person name="Kim S."/>
        </authorList>
    </citation>
    <scope>NUCLEOTIDE SEQUENCE</scope>
    <source>
        <strain evidence="2">KCTC 12988</strain>
    </source>
</reference>
<keyword evidence="3" id="KW-1185">Reference proteome</keyword>
<sequence length="293" mass="32753">MTPDALKSAYTQASTCANRMRLPMRSKVWRGGSGEFAGAGTGSSMDFQDHRNYVPGDDPRHINWQAYARTGQYTMKLYREEVRPVIDLICDVSPSMFLDEAKSARTAELLAFFTQSSLRAGAALTIHLVSGAAHQLVPNEAVATHQWFTVAEKLQKEDPAGALNLSSVPLRQSSFRVLLSDLLFPGDPAAVLHLLGARQGTPLLFVPFLESEANPDWQGNYEFVDAERATRHPHRIEPRVLKNYLKAYQRHFSLWKQTSQRLQILMSRVPANLDLEKALHSEAIPIQALEIMG</sequence>
<dbReference type="EMBL" id="BMXI01000004">
    <property type="protein sequence ID" value="GHC47403.1"/>
    <property type="molecule type" value="Genomic_DNA"/>
</dbReference>
<dbReference type="Proteomes" id="UP000644507">
    <property type="component" value="Unassembled WGS sequence"/>
</dbReference>
<evidence type="ECO:0000313" key="3">
    <source>
        <dbReference type="Proteomes" id="UP000644507"/>
    </source>
</evidence>
<comment type="caution">
    <text evidence="2">The sequence shown here is derived from an EMBL/GenBank/DDBJ whole genome shotgun (WGS) entry which is preliminary data.</text>
</comment>
<reference evidence="2" key="1">
    <citation type="journal article" date="2014" name="Int. J. Syst. Evol. Microbiol.">
        <title>Complete genome sequence of Corynebacterium casei LMG S-19264T (=DSM 44701T), isolated from a smear-ripened cheese.</title>
        <authorList>
            <consortium name="US DOE Joint Genome Institute (JGI-PGF)"/>
            <person name="Walter F."/>
            <person name="Albersmeier A."/>
            <person name="Kalinowski J."/>
            <person name="Ruckert C."/>
        </authorList>
    </citation>
    <scope>NUCLEOTIDE SEQUENCE</scope>
    <source>
        <strain evidence="2">KCTC 12988</strain>
    </source>
</reference>
<protein>
    <recommendedName>
        <fullName evidence="1">DUF58 domain-containing protein</fullName>
    </recommendedName>
</protein>
<organism evidence="2 3">
    <name type="scientific">Roseibacillus persicicus</name>
    <dbReference type="NCBI Taxonomy" id="454148"/>
    <lineage>
        <taxon>Bacteria</taxon>
        <taxon>Pseudomonadati</taxon>
        <taxon>Verrucomicrobiota</taxon>
        <taxon>Verrucomicrobiia</taxon>
        <taxon>Verrucomicrobiales</taxon>
        <taxon>Verrucomicrobiaceae</taxon>
        <taxon>Roseibacillus</taxon>
    </lineage>
</organism>
<feature type="domain" description="DUF58" evidence="1">
    <location>
        <begin position="49"/>
        <end position="250"/>
    </location>
</feature>
<proteinExistence type="predicted"/>
<name>A0A918TH87_9BACT</name>
<dbReference type="AlphaFoldDB" id="A0A918TH87"/>
<evidence type="ECO:0000313" key="2">
    <source>
        <dbReference type="EMBL" id="GHC47403.1"/>
    </source>
</evidence>
<dbReference type="InterPro" id="IPR002881">
    <property type="entry name" value="DUF58"/>
</dbReference>
<dbReference type="Pfam" id="PF01882">
    <property type="entry name" value="DUF58"/>
    <property type="match status" value="1"/>
</dbReference>